<gene>
    <name evidence="1" type="ORF">skT53_25470</name>
</gene>
<sequence length="101" mass="11952">MKWNSYLQLWEQSLLLDRAAHSLQDQVKAQLAPIQDDLAKIKQARQANKPLLDQIKPIREQKKALWSQIKQLEQDKNPCDKKRLQIENRRTKRTFLTCSIS</sequence>
<proteinExistence type="predicted"/>
<dbReference type="AlphaFoldDB" id="A0A7I8DE53"/>
<name>A0A7I8DE53_9BACL</name>
<dbReference type="RefSeq" id="WP_200757681.1">
    <property type="nucleotide sequence ID" value="NZ_AP023366.1"/>
</dbReference>
<organism evidence="1 2">
    <name type="scientific">Effusibacillus dendaii</name>
    <dbReference type="NCBI Taxonomy" id="2743772"/>
    <lineage>
        <taxon>Bacteria</taxon>
        <taxon>Bacillati</taxon>
        <taxon>Bacillota</taxon>
        <taxon>Bacilli</taxon>
        <taxon>Bacillales</taxon>
        <taxon>Alicyclobacillaceae</taxon>
        <taxon>Effusibacillus</taxon>
    </lineage>
</organism>
<evidence type="ECO:0000313" key="2">
    <source>
        <dbReference type="Proteomes" id="UP000593802"/>
    </source>
</evidence>
<dbReference type="EMBL" id="AP023366">
    <property type="protein sequence ID" value="BCJ87562.1"/>
    <property type="molecule type" value="Genomic_DNA"/>
</dbReference>
<evidence type="ECO:0000313" key="1">
    <source>
        <dbReference type="EMBL" id="BCJ87562.1"/>
    </source>
</evidence>
<keyword evidence="2" id="KW-1185">Reference proteome</keyword>
<protein>
    <submittedName>
        <fullName evidence="1">Uncharacterized protein</fullName>
    </submittedName>
</protein>
<dbReference type="KEGG" id="eff:skT53_25470"/>
<reference evidence="1 2" key="1">
    <citation type="submission" date="2020-08" db="EMBL/GenBank/DDBJ databases">
        <title>Complete Genome Sequence of Effusibacillus dendaii Strain skT53, Isolated from Farmland soil.</title>
        <authorList>
            <person name="Konishi T."/>
            <person name="Kawasaki H."/>
        </authorList>
    </citation>
    <scope>NUCLEOTIDE SEQUENCE [LARGE SCALE GENOMIC DNA]</scope>
    <source>
        <strain evidence="2">skT53</strain>
    </source>
</reference>
<accession>A0A7I8DE53</accession>
<dbReference type="Proteomes" id="UP000593802">
    <property type="component" value="Chromosome"/>
</dbReference>